<gene>
    <name evidence="1" type="ORF">VNO77_24037</name>
</gene>
<sequence>MPLSSLKHEINDRGESNGYNTICDMTITGSFQLVATIGFLLIKSCITKNGLGPETRIQHPVQCLLSPKSNLSLKDSSHYKNITAECLKFLYDH</sequence>
<keyword evidence="2" id="KW-1185">Reference proteome</keyword>
<name>A0AAN9QC40_CANGL</name>
<reference evidence="1 2" key="1">
    <citation type="submission" date="2024-01" db="EMBL/GenBank/DDBJ databases">
        <title>The genomes of 5 underutilized Papilionoideae crops provide insights into root nodulation and disease resistanc.</title>
        <authorList>
            <person name="Jiang F."/>
        </authorList>
    </citation>
    <scope>NUCLEOTIDE SEQUENCE [LARGE SCALE GENOMIC DNA]</scope>
    <source>
        <strain evidence="1">LVBAO_FW01</strain>
        <tissue evidence="1">Leaves</tissue>
    </source>
</reference>
<organism evidence="1 2">
    <name type="scientific">Canavalia gladiata</name>
    <name type="common">Sword bean</name>
    <name type="synonym">Dolichos gladiatus</name>
    <dbReference type="NCBI Taxonomy" id="3824"/>
    <lineage>
        <taxon>Eukaryota</taxon>
        <taxon>Viridiplantae</taxon>
        <taxon>Streptophyta</taxon>
        <taxon>Embryophyta</taxon>
        <taxon>Tracheophyta</taxon>
        <taxon>Spermatophyta</taxon>
        <taxon>Magnoliopsida</taxon>
        <taxon>eudicotyledons</taxon>
        <taxon>Gunneridae</taxon>
        <taxon>Pentapetalae</taxon>
        <taxon>rosids</taxon>
        <taxon>fabids</taxon>
        <taxon>Fabales</taxon>
        <taxon>Fabaceae</taxon>
        <taxon>Papilionoideae</taxon>
        <taxon>50 kb inversion clade</taxon>
        <taxon>NPAAA clade</taxon>
        <taxon>indigoferoid/millettioid clade</taxon>
        <taxon>Phaseoleae</taxon>
        <taxon>Canavalia</taxon>
    </lineage>
</organism>
<dbReference type="AlphaFoldDB" id="A0AAN9QC40"/>
<dbReference type="EMBL" id="JAYMYQ010000005">
    <property type="protein sequence ID" value="KAK7329856.1"/>
    <property type="molecule type" value="Genomic_DNA"/>
</dbReference>
<dbReference type="Proteomes" id="UP001367508">
    <property type="component" value="Unassembled WGS sequence"/>
</dbReference>
<evidence type="ECO:0000313" key="1">
    <source>
        <dbReference type="EMBL" id="KAK7329856.1"/>
    </source>
</evidence>
<proteinExistence type="predicted"/>
<accession>A0AAN9QC40</accession>
<comment type="caution">
    <text evidence="1">The sequence shown here is derived from an EMBL/GenBank/DDBJ whole genome shotgun (WGS) entry which is preliminary data.</text>
</comment>
<protein>
    <submittedName>
        <fullName evidence="1">Uncharacterized protein</fullName>
    </submittedName>
</protein>
<evidence type="ECO:0000313" key="2">
    <source>
        <dbReference type="Proteomes" id="UP001367508"/>
    </source>
</evidence>